<dbReference type="InterPro" id="IPR003152">
    <property type="entry name" value="FATC_dom"/>
</dbReference>
<dbReference type="eggNOG" id="KOG0889">
    <property type="taxonomic scope" value="Eukaryota"/>
</dbReference>
<dbReference type="InterPro" id="IPR011009">
    <property type="entry name" value="Kinase-like_dom_sf"/>
</dbReference>
<dbReference type="Proteomes" id="UP000008711">
    <property type="component" value="Unassembled WGS sequence"/>
</dbReference>
<dbReference type="InterPro" id="IPR003151">
    <property type="entry name" value="PIK-rel_kinase_FAT"/>
</dbReference>
<evidence type="ECO:0000313" key="6">
    <source>
        <dbReference type="Proteomes" id="UP000008711"/>
    </source>
</evidence>
<dbReference type="InterPro" id="IPR046807">
    <property type="entry name" value="Tra1_central"/>
</dbReference>
<dbReference type="Pfam" id="PF02259">
    <property type="entry name" value="FAT"/>
    <property type="match status" value="1"/>
</dbReference>
<dbReference type="OrthoDB" id="5570127at2759"/>
<dbReference type="PANTHER" id="PTHR11139">
    <property type="entry name" value="ATAXIA TELANGIECTASIA MUTATED ATM -RELATED"/>
    <property type="match status" value="1"/>
</dbReference>
<dbReference type="EMBL" id="CH954177">
    <property type="protein sequence ID" value="EDV59910.2"/>
    <property type="molecule type" value="Genomic_DNA"/>
</dbReference>
<dbReference type="Pfam" id="PF20206">
    <property type="entry name" value="Tra1_ring"/>
    <property type="match status" value="1"/>
</dbReference>
<dbReference type="Pfam" id="PF20175">
    <property type="entry name" value="Tra1_central"/>
    <property type="match status" value="1"/>
</dbReference>
<dbReference type="SUPFAM" id="SSF56112">
    <property type="entry name" value="Protein kinase-like (PK-like)"/>
    <property type="match status" value="1"/>
</dbReference>
<keyword evidence="6" id="KW-1185">Reference proteome</keyword>
<name>B3N416_DROER</name>
<sequence length="3792" mass="435331">MSLVENVPVNTFRNYLNILNDSSSKDELKLKATQELSEHFEMIMQSPAYPSFLENSLKIFMRILQDGEPQFIQENTMQHIRKLILEMIHRLPITESLRQHVKTIITMMLKILKTDNEENVLVSLRIIIELHKHFRPSFNPEIQLFLGFVKDIYTSLPNHLTSIFETSNDIWVTDLKDLNLEVLLSEAYSVRTIHVEKALDSNSQQQLYNLLPRGILSLKVLQELPIIVVLMYQIYKNAVHQEVAEFIPLILTTINLQPTVTRRNSPQKEIYVEFMGAQIKTLSFLAYIVRIFQEVVIASSLSVTSGMLNLMRNCPKEAAHLRKELLIAARHIFATDLRQKFIPSIEQLFDEDLLIGKGVTLDSIRPLAYSTLADLAHHVRQSLSIDVLIKAVNLFSKNVHDESLAVGIQTMSCKLLLNLVDCLRHHSEIEPQRSKALLSKLLKVFVQKFETIAKIQLPLIIQKCKGHSGALVHSSGNVSLSNINAPDLKDDISNIQASASGSQWVYSVNVAEFRSLVKTLVGGVKTITWGFFNSKFQLTNTNLANHEKIFGPEIVCSYIDLVHYAMEALDIYTINVNPNQQRTSGLISRSKEEKEVLEHFSGIFLMMHSQNFQEIFSTTINFLVERIYKNQSLQVIANSFLANPTTSPLFATVLVEYLLNKMEDMGSNLERSNLYLRLFKLVFGSVSLFPVENEQMLRPHLHKIVNRSMELALISEEPYNYFLLLRALFRSIGGGSHDLLYQEFLPLLPNLLEGLNRLQSGFHKQHMRDLFVELCLTVPVRLSSLLPYLPMLMDPLVSALNGSPTLISQGLRTLELCVDNLQPDFLYDHIQPVRAALMQALWKTLRNQDNAALVAFRVLGKFGGGNRKMMVEPQALSYIRNDKPTISIVTYFQEYETPIDFPVDEAIKSAFRALGSNSTDQFYRRQSWEVIRCFLAAFISLDDEKHMLLKLFTHVDFVENKIMNWSTFQHKVGNEAVRETHQTALIGMLVASATKDLRDSVCPVMAAVVRHYTMVAIAQQAGPFPQKGYQATHGIDPMILIDALASCMGHEEKELCKPGIACMGIILDTATNIMGNKERACKLPIIQYLAEKMVSLCYDRPWYSKVGGCQAIQFLCKHMSLRALFQNLFNFLKAFMFVLMDLEGDVSNGAIEITKNYMKSMLEICLTPISDCYKNIDLKDLQVKATYEVIHELVRHITSPNTIVREESMILLKHIGTIQSKTVSEVMDPHKDVLADIIPPKKHLLRHQPANAQIGLMDGNTFCTTLEPRLFTIDLSNNFHKLFFHELLTLSEAEDATLAKLDCYKNVPNLIPLRNSALRALAACHYISDIGYKEKIINIIFKIMESDKSELQATAFLCMKHFITGVTLEKEKVQSAMRPLLLKLGDHRNLSIPAIKRLSYFTQLFPQMFNEKLSEQILQHCSKIMEIFVGEFKSTSPNVNFFASSKGGEYEQKIVILIEMFYFISASVKYIEKLCQLVLKTEKNLMIEASSPYREALIKFLQRFPTETVDLFLTESLMIDPQWNRLFIYLLKHESGVSFRAVIKSSRYNTLILYLNTNTEFPQAPKYEIQHQAVLIIFTLMESDDQWIPTRQDIVDALKNCWQNYFSTLSSEDVLCDLWHLIGKILLHYFSNNTNDIELLFQLLRALCFRFIPDVYFLRDFLQHTVAQSFTVNWKRNAFFYFVENFNNSFFSEELKAKIITAVIIPCFAVSFDKGEGNKLIGAPPTPYQEDEKNIVSVFINKVFDPDKQYDDAVRIALLQLACLLVERASQHIHDGDANNKRQGNKLRRLMTFAWPCLLSKSSVDPTARYHGHLLLSHIIARLAIHKKIVLQVFHSLLKGHALEARSIVKQALDVLTPAMPLRMEDGNTMLTHWTKKIIVEEGHAMQQLFHILQLIIRHYKVYFPVRHQLVQHLINYMQRLGFPPTASIEHKKLAVDLAEVIIKWELHRIKDDRETKSDGAEEDLIQESSVKRSGIDFIETRKKSLDIIRETTAQGVGSYTKTDDMLRSIDKSYCDTVLNFLIRLACQVNDPQAPIISPGESLSRRCVMLLKMAMRPEIWPQPFDIKLNWLDKVLATVETPHHNLNNICTGIDFLTFLTTILSPDQLVSIIRPVQRGLSLCIIHQNTRIVRLMHMFLTRIMGIFPPDSQHKHDDLDLLYSAVSKMIAENLTLYENSPQPNASSLFGTLMILKACTTNNASYIDRILVQFIRVLHRLTKNHINTIGGNTVISQSPDSNTLPLELLVLSLELIKNRIFVMSVEIRKLFIGTILVSLIEKSSDVKIIKCIIKMLDEWIKTKEPNVMIQVPSIREKSALLVKLMQNVDKKFTDEIELNIQFLEIINFIYRDEILKQTELTNKLEGAFLNGLRFLNPNVRSKFFEILDSSMRRRLHDRLLYIICSQAWDTIGSHYWIKQCIELLILTANTMMQIQCSNEEFKIPSITSVIPVHSSETQENSFVSFLSSQSESFDIIQTVDDKDDVFDIDLTLEFTADRKEDCQQILPNRRVTLVELVYKQAEFLEANRNIRTDQMLVATSQLCHIDTQLAQSVWLSMFPRIWSIFTEDQRYNITKELVPFLSSGTNVNQKDCYPSTLNTFVESLTKCTPAIYIPPNLLAYLGKSHNLWHRAILVLEDMAANQSMQSKDIDGGEIHLSDLDVQQSNNIFESLSKMYSSMHEEDLWAGLWLKFAHYPETNIAVSYEQMGFFEEAQGAYDLAMTKFKQDLSNGVVNTYVNCELLLWENHWMRCAKELNQWDILLDYAQTNKDKNMFLILESSWRVPDWNLMKTALAKTEQCYLKNYGFKINLYKGYLSILHQEERQTGNIERYVEIASSLCIREWRRLPSIVSHIHLPYLQASQQIMELHEASQIHQGLAQSRNNSLHDMKAIVKTWRNRLPIISDDLSHWSDIFTWRQHHYQIITQHLEQQSDQGSTMLGVHASAQAIISFGKIARKHNLTGVCQETLSRIYTIPSVPIVDCFQKIRQQVKCYLQMPSTSGKNEINEALEVIESTNLKYFTGEMNAEFYALKGLLLAQIGRSEEAGKSFSAAAQLHDGLTKAWAMWGDYMEQIFLKERQIALAVNALICYLHASRNQIESKTRKYIAKVLWFMSYDNNTKILISTLEKYVPGIPPSYWLPWIPQLLCCLEQFEGDVILNLLSQIGRLYPQAVYFPIRTLYLTLKIEQREKHKTAEQAGKMSSSNMDGTTLGFGRGASHGNISSINPIKATPPMWRCSKVMQLQREVHPTILSSLEGIVDQMVWFRESWTEEVLRQLRQGLIKCYAIAFEKRDTVIHSTITPHTLHFVKKLGSTFGIGIENVPGSVTSSISNSAASESLARRAQVTFQDPVFQKMKEQFTNDFDFSKPGAMKLHNLISKLKTWIKVLETKVKKLPTSFLIEDKCRFLSNFSQKTAEVELPGELLIPLSSHYYVRIARFMPRVEIVQKNNTAARRLYIRGTNGKIYPYLVVLDSGLGDARREERVLQLKRMLNYYLEKQKETSRRFLNITVPRVVPISPQMRLAEDNPNSISLLKIFKKCCQGMQVDYDMPIVKYYDRLSEDQARGTPTTHTILREIFSKIQCTMVPRTLLKHWALKTFPAATDFWHFRKMLTLQLALAFLCEHALNLTRLNADMMYLHQDSGLMNISYFKFDVNDDKCQLNQHRPVPFRLTPNVGEFITHFGITGPLSAAIVATARCFIQPNYKLCSILQTILRDEIIALQKKGFRECKLIEGSEDRYSEGNCMEHTVNIVNSAVDIIMTRFNKISYFDSIENKKISMLVQSATNIDNLCRMDPAWHPWL</sequence>
<dbReference type="PROSITE" id="PS50290">
    <property type="entry name" value="PI3_4_KINASE_3"/>
    <property type="match status" value="1"/>
</dbReference>
<protein>
    <recommendedName>
        <fullName evidence="7">Transcription-associated protein 1</fullName>
    </recommendedName>
</protein>
<dbReference type="PROSITE" id="PS51190">
    <property type="entry name" value="FATC"/>
    <property type="match status" value="1"/>
</dbReference>
<evidence type="ECO:0000259" key="4">
    <source>
        <dbReference type="PROSITE" id="PS51190"/>
    </source>
</evidence>
<proteinExistence type="inferred from homology"/>
<dbReference type="PROSITE" id="PS51189">
    <property type="entry name" value="FAT"/>
    <property type="match status" value="1"/>
</dbReference>
<reference evidence="5 6" key="1">
    <citation type="journal article" date="2007" name="Nature">
        <title>Evolution of genes and genomes on the Drosophila phylogeny.</title>
        <authorList>
            <consortium name="Drosophila 12 Genomes Consortium"/>
            <person name="Clark A.G."/>
            <person name="Eisen M.B."/>
            <person name="Smith D.R."/>
            <person name="Bergman C.M."/>
            <person name="Oliver B."/>
            <person name="Markow T.A."/>
            <person name="Kaufman T.C."/>
            <person name="Kellis M."/>
            <person name="Gelbart W."/>
            <person name="Iyer V.N."/>
            <person name="Pollard D.A."/>
            <person name="Sackton T.B."/>
            <person name="Larracuente A.M."/>
            <person name="Singh N.D."/>
            <person name="Abad J.P."/>
            <person name="Abt D.N."/>
            <person name="Adryan B."/>
            <person name="Aguade M."/>
            <person name="Akashi H."/>
            <person name="Anderson W.W."/>
            <person name="Aquadro C.F."/>
            <person name="Ardell D.H."/>
            <person name="Arguello R."/>
            <person name="Artieri C.G."/>
            <person name="Barbash D.A."/>
            <person name="Barker D."/>
            <person name="Barsanti P."/>
            <person name="Batterham P."/>
            <person name="Batzoglou S."/>
            <person name="Begun D."/>
            <person name="Bhutkar A."/>
            <person name="Blanco E."/>
            <person name="Bosak S.A."/>
            <person name="Bradley R.K."/>
            <person name="Brand A.D."/>
            <person name="Brent M.R."/>
            <person name="Brooks A.N."/>
            <person name="Brown R.H."/>
            <person name="Butlin R.K."/>
            <person name="Caggese C."/>
            <person name="Calvi B.R."/>
            <person name="Bernardo de Carvalho A."/>
            <person name="Caspi A."/>
            <person name="Castrezana S."/>
            <person name="Celniker S.E."/>
            <person name="Chang J.L."/>
            <person name="Chapple C."/>
            <person name="Chatterji S."/>
            <person name="Chinwalla A."/>
            <person name="Civetta A."/>
            <person name="Clifton S.W."/>
            <person name="Comeron J.M."/>
            <person name="Costello J.C."/>
            <person name="Coyne J.A."/>
            <person name="Daub J."/>
            <person name="David R.G."/>
            <person name="Delcher A.L."/>
            <person name="Delehaunty K."/>
            <person name="Do C.B."/>
            <person name="Ebling H."/>
            <person name="Edwards K."/>
            <person name="Eickbush T."/>
            <person name="Evans J.D."/>
            <person name="Filipski A."/>
            <person name="Findeiss S."/>
            <person name="Freyhult E."/>
            <person name="Fulton L."/>
            <person name="Fulton R."/>
            <person name="Garcia A.C."/>
            <person name="Gardiner A."/>
            <person name="Garfield D.A."/>
            <person name="Garvin B.E."/>
            <person name="Gibson G."/>
            <person name="Gilbert D."/>
            <person name="Gnerre S."/>
            <person name="Godfrey J."/>
            <person name="Good R."/>
            <person name="Gotea V."/>
            <person name="Gravely B."/>
            <person name="Greenberg A.J."/>
            <person name="Griffiths-Jones S."/>
            <person name="Gross S."/>
            <person name="Guigo R."/>
            <person name="Gustafson E.A."/>
            <person name="Haerty W."/>
            <person name="Hahn M.W."/>
            <person name="Halligan D.L."/>
            <person name="Halpern A.L."/>
            <person name="Halter G.M."/>
            <person name="Han M.V."/>
            <person name="Heger A."/>
            <person name="Hillier L."/>
            <person name="Hinrichs A.S."/>
            <person name="Holmes I."/>
            <person name="Hoskins R.A."/>
            <person name="Hubisz M.J."/>
            <person name="Hultmark D."/>
            <person name="Huntley M.A."/>
            <person name="Jaffe D.B."/>
            <person name="Jagadeeshan S."/>
            <person name="Jeck W.R."/>
            <person name="Johnson J."/>
            <person name="Jones C.D."/>
            <person name="Jordan W.C."/>
            <person name="Karpen G.H."/>
            <person name="Kataoka E."/>
            <person name="Keightley P.D."/>
            <person name="Kheradpour P."/>
            <person name="Kirkness E.F."/>
            <person name="Koerich L.B."/>
            <person name="Kristiansen K."/>
            <person name="Kudrna D."/>
            <person name="Kulathinal R.J."/>
            <person name="Kumar S."/>
            <person name="Kwok R."/>
            <person name="Lander E."/>
            <person name="Langley C.H."/>
            <person name="Lapoint R."/>
            <person name="Lazzaro B.P."/>
            <person name="Lee S.J."/>
            <person name="Levesque L."/>
            <person name="Li R."/>
            <person name="Lin C.F."/>
            <person name="Lin M.F."/>
            <person name="Lindblad-Toh K."/>
            <person name="Llopart A."/>
            <person name="Long M."/>
            <person name="Low L."/>
            <person name="Lozovsky E."/>
            <person name="Lu J."/>
            <person name="Luo M."/>
            <person name="Machado C.A."/>
            <person name="Makalowski W."/>
            <person name="Marzo M."/>
            <person name="Matsuda M."/>
            <person name="Matzkin L."/>
            <person name="McAllister B."/>
            <person name="McBride C.S."/>
            <person name="McKernan B."/>
            <person name="McKernan K."/>
            <person name="Mendez-Lago M."/>
            <person name="Minx P."/>
            <person name="Mollenhauer M.U."/>
            <person name="Montooth K."/>
            <person name="Mount S.M."/>
            <person name="Mu X."/>
            <person name="Myers E."/>
            <person name="Negre B."/>
            <person name="Newfeld S."/>
            <person name="Nielsen R."/>
            <person name="Noor M.A."/>
            <person name="O'Grady P."/>
            <person name="Pachter L."/>
            <person name="Papaceit M."/>
            <person name="Parisi M.J."/>
            <person name="Parisi M."/>
            <person name="Parts L."/>
            <person name="Pedersen J.S."/>
            <person name="Pesole G."/>
            <person name="Phillippy A.M."/>
            <person name="Ponting C.P."/>
            <person name="Pop M."/>
            <person name="Porcelli D."/>
            <person name="Powell J.R."/>
            <person name="Prohaska S."/>
            <person name="Pruitt K."/>
            <person name="Puig M."/>
            <person name="Quesneville H."/>
            <person name="Ram K.R."/>
            <person name="Rand D."/>
            <person name="Rasmussen M.D."/>
            <person name="Reed L.K."/>
            <person name="Reenan R."/>
            <person name="Reily A."/>
            <person name="Remington K.A."/>
            <person name="Rieger T.T."/>
            <person name="Ritchie M.G."/>
            <person name="Robin C."/>
            <person name="Rogers Y.H."/>
            <person name="Rohde C."/>
            <person name="Rozas J."/>
            <person name="Rubenfield M.J."/>
            <person name="Ruiz A."/>
            <person name="Russo S."/>
            <person name="Salzberg S.L."/>
            <person name="Sanchez-Gracia A."/>
            <person name="Saranga D.J."/>
            <person name="Sato H."/>
            <person name="Schaeffer S.W."/>
            <person name="Schatz M.C."/>
            <person name="Schlenke T."/>
            <person name="Schwartz R."/>
            <person name="Segarra C."/>
            <person name="Singh R.S."/>
            <person name="Sirot L."/>
            <person name="Sirota M."/>
            <person name="Sisneros N.B."/>
            <person name="Smith C.D."/>
            <person name="Smith T.F."/>
            <person name="Spieth J."/>
            <person name="Stage D.E."/>
            <person name="Stark A."/>
            <person name="Stephan W."/>
            <person name="Strausberg R.L."/>
            <person name="Strempel S."/>
            <person name="Sturgill D."/>
            <person name="Sutton G."/>
            <person name="Sutton G.G."/>
            <person name="Tao W."/>
            <person name="Teichmann S."/>
            <person name="Tobari Y.N."/>
            <person name="Tomimura Y."/>
            <person name="Tsolas J.M."/>
            <person name="Valente V.L."/>
            <person name="Venter E."/>
            <person name="Venter J.C."/>
            <person name="Vicario S."/>
            <person name="Vieira F.G."/>
            <person name="Vilella A.J."/>
            <person name="Villasante A."/>
            <person name="Walenz B."/>
            <person name="Wang J."/>
            <person name="Wasserman M."/>
            <person name="Watts T."/>
            <person name="Wilson D."/>
            <person name="Wilson R.K."/>
            <person name="Wing R.A."/>
            <person name="Wolfner M.F."/>
            <person name="Wong A."/>
            <person name="Wong G.K."/>
            <person name="Wu C.I."/>
            <person name="Wu G."/>
            <person name="Yamamoto D."/>
            <person name="Yang H.P."/>
            <person name="Yang S.P."/>
            <person name="Yorke J.A."/>
            <person name="Yoshida K."/>
            <person name="Zdobnov E."/>
            <person name="Zhang P."/>
            <person name="Zhang Y."/>
            <person name="Zimin A.V."/>
            <person name="Baldwin J."/>
            <person name="Abdouelleil A."/>
            <person name="Abdulkadir J."/>
            <person name="Abebe A."/>
            <person name="Abera B."/>
            <person name="Abreu J."/>
            <person name="Acer S.C."/>
            <person name="Aftuck L."/>
            <person name="Alexander A."/>
            <person name="An P."/>
            <person name="Anderson E."/>
            <person name="Anderson S."/>
            <person name="Arachi H."/>
            <person name="Azer M."/>
            <person name="Bachantsang P."/>
            <person name="Barry A."/>
            <person name="Bayul T."/>
            <person name="Berlin A."/>
            <person name="Bessette D."/>
            <person name="Bloom T."/>
            <person name="Blye J."/>
            <person name="Boguslavskiy L."/>
            <person name="Bonnet C."/>
            <person name="Boukhgalter B."/>
            <person name="Bourzgui I."/>
            <person name="Brown A."/>
            <person name="Cahill P."/>
            <person name="Channer S."/>
            <person name="Cheshatsang Y."/>
            <person name="Chuda L."/>
            <person name="Citroen M."/>
            <person name="Collymore A."/>
            <person name="Cooke P."/>
            <person name="Costello M."/>
            <person name="D'Aco K."/>
            <person name="Daza R."/>
            <person name="De Haan G."/>
            <person name="DeGray S."/>
            <person name="DeMaso C."/>
            <person name="Dhargay N."/>
            <person name="Dooley K."/>
            <person name="Dooley E."/>
            <person name="Doricent M."/>
            <person name="Dorje P."/>
            <person name="Dorjee K."/>
            <person name="Dupes A."/>
            <person name="Elong R."/>
            <person name="Falk J."/>
            <person name="Farina A."/>
            <person name="Faro S."/>
            <person name="Ferguson D."/>
            <person name="Fisher S."/>
            <person name="Foley C.D."/>
            <person name="Franke A."/>
            <person name="Friedrich D."/>
            <person name="Gadbois L."/>
            <person name="Gearin G."/>
            <person name="Gearin C.R."/>
            <person name="Giannoukos G."/>
            <person name="Goode T."/>
            <person name="Graham J."/>
            <person name="Grandbois E."/>
            <person name="Grewal S."/>
            <person name="Gyaltsen K."/>
            <person name="Hafez N."/>
            <person name="Hagos B."/>
            <person name="Hall J."/>
            <person name="Henson C."/>
            <person name="Hollinger A."/>
            <person name="Honan T."/>
            <person name="Huard M.D."/>
            <person name="Hughes L."/>
            <person name="Hurhula B."/>
            <person name="Husby M.E."/>
            <person name="Kamat A."/>
            <person name="Kanga B."/>
            <person name="Kashin S."/>
            <person name="Khazanovich D."/>
            <person name="Kisner P."/>
            <person name="Lance K."/>
            <person name="Lara M."/>
            <person name="Lee W."/>
            <person name="Lennon N."/>
            <person name="Letendre F."/>
            <person name="LeVine R."/>
            <person name="Lipovsky A."/>
            <person name="Liu X."/>
            <person name="Liu J."/>
            <person name="Liu S."/>
            <person name="Lokyitsang T."/>
            <person name="Lokyitsang Y."/>
            <person name="Lubonja R."/>
            <person name="Lui A."/>
            <person name="MacDonald P."/>
            <person name="Magnisalis V."/>
            <person name="Maru K."/>
            <person name="Matthews C."/>
            <person name="McCusker W."/>
            <person name="McDonough S."/>
            <person name="Mehta T."/>
            <person name="Meldrim J."/>
            <person name="Meneus L."/>
            <person name="Mihai O."/>
            <person name="Mihalev A."/>
            <person name="Mihova T."/>
            <person name="Mittelman R."/>
            <person name="Mlenga V."/>
            <person name="Montmayeur A."/>
            <person name="Mulrain L."/>
            <person name="Navidi A."/>
            <person name="Naylor J."/>
            <person name="Negash T."/>
            <person name="Nguyen T."/>
            <person name="Nguyen N."/>
            <person name="Nicol R."/>
            <person name="Norbu C."/>
            <person name="Norbu N."/>
            <person name="Novod N."/>
            <person name="O'Neill B."/>
            <person name="Osman S."/>
            <person name="Markiewicz E."/>
            <person name="Oyono O.L."/>
            <person name="Patti C."/>
            <person name="Phunkhang P."/>
            <person name="Pierre F."/>
            <person name="Priest M."/>
            <person name="Raghuraman S."/>
            <person name="Rege F."/>
            <person name="Reyes R."/>
            <person name="Rise C."/>
            <person name="Rogov P."/>
            <person name="Ross K."/>
            <person name="Ryan E."/>
            <person name="Settipalli S."/>
            <person name="Shea T."/>
            <person name="Sherpa N."/>
            <person name="Shi L."/>
            <person name="Shih D."/>
            <person name="Sparrow T."/>
            <person name="Spaulding J."/>
            <person name="Stalker J."/>
            <person name="Stange-Thomann N."/>
            <person name="Stavropoulos S."/>
            <person name="Stone C."/>
            <person name="Strader C."/>
            <person name="Tesfaye S."/>
            <person name="Thomson T."/>
            <person name="Thoulutsang Y."/>
            <person name="Thoulutsang D."/>
            <person name="Topham K."/>
            <person name="Topping I."/>
            <person name="Tsamla T."/>
            <person name="Vassiliev H."/>
            <person name="Vo A."/>
            <person name="Wangchuk T."/>
            <person name="Wangdi T."/>
            <person name="Weiand M."/>
            <person name="Wilkinson J."/>
            <person name="Wilson A."/>
            <person name="Yadav S."/>
            <person name="Young G."/>
            <person name="Yu Q."/>
            <person name="Zembek L."/>
            <person name="Zhong D."/>
            <person name="Zimmer A."/>
            <person name="Zwirko Z."/>
            <person name="Jaffe D.B."/>
            <person name="Alvarez P."/>
            <person name="Brockman W."/>
            <person name="Butler J."/>
            <person name="Chin C."/>
            <person name="Gnerre S."/>
            <person name="Grabherr M."/>
            <person name="Kleber M."/>
            <person name="Mauceli E."/>
            <person name="MacCallum I."/>
        </authorList>
    </citation>
    <scope>NUCLEOTIDE SEQUENCE [LARGE SCALE GENOMIC DNA]</scope>
    <source>
        <strain evidence="5 6">TSC#14021-0224.01</strain>
    </source>
</reference>
<dbReference type="CDD" id="cd05163">
    <property type="entry name" value="PIKK_TRRAP"/>
    <property type="match status" value="1"/>
</dbReference>
<evidence type="ECO:0000313" key="5">
    <source>
        <dbReference type="EMBL" id="EDV59910.2"/>
    </source>
</evidence>
<dbReference type="SUPFAM" id="SSF48452">
    <property type="entry name" value="TPR-like"/>
    <property type="match status" value="1"/>
</dbReference>
<dbReference type="InterPro" id="IPR046805">
    <property type="entry name" value="Tra1_ring"/>
</dbReference>
<feature type="domain" description="FATC" evidence="4">
    <location>
        <begin position="3760"/>
        <end position="3792"/>
    </location>
</feature>
<organism evidence="5 6">
    <name type="scientific">Drosophila erecta</name>
    <name type="common">Fruit fly</name>
    <dbReference type="NCBI Taxonomy" id="7220"/>
    <lineage>
        <taxon>Eukaryota</taxon>
        <taxon>Metazoa</taxon>
        <taxon>Ecdysozoa</taxon>
        <taxon>Arthropoda</taxon>
        <taxon>Hexapoda</taxon>
        <taxon>Insecta</taxon>
        <taxon>Pterygota</taxon>
        <taxon>Neoptera</taxon>
        <taxon>Endopterygota</taxon>
        <taxon>Diptera</taxon>
        <taxon>Brachycera</taxon>
        <taxon>Muscomorpha</taxon>
        <taxon>Ephydroidea</taxon>
        <taxon>Drosophilidae</taxon>
        <taxon>Drosophila</taxon>
        <taxon>Sophophora</taxon>
    </lineage>
</organism>
<dbReference type="SMART" id="SM01343">
    <property type="entry name" value="FATC"/>
    <property type="match status" value="1"/>
</dbReference>
<dbReference type="InterPro" id="IPR016024">
    <property type="entry name" value="ARM-type_fold"/>
</dbReference>
<feature type="domain" description="PI3K/PI4K catalytic" evidence="2">
    <location>
        <begin position="3431"/>
        <end position="3755"/>
    </location>
</feature>
<dbReference type="Gene3D" id="1.25.10.10">
    <property type="entry name" value="Leucine-rich Repeat Variant"/>
    <property type="match status" value="1"/>
</dbReference>
<dbReference type="Pfam" id="PF02260">
    <property type="entry name" value="FATC"/>
    <property type="match status" value="1"/>
</dbReference>
<dbReference type="HOGENOM" id="CLU_000129_1_1_1"/>
<feature type="domain" description="FAT" evidence="3">
    <location>
        <begin position="2612"/>
        <end position="3175"/>
    </location>
</feature>
<evidence type="ECO:0000256" key="1">
    <source>
        <dbReference type="ARBA" id="ARBA00007234"/>
    </source>
</evidence>
<dbReference type="InterPro" id="IPR011990">
    <property type="entry name" value="TPR-like_helical_dom_sf"/>
</dbReference>
<dbReference type="InterPro" id="IPR014009">
    <property type="entry name" value="PIK_FAT"/>
</dbReference>
<dbReference type="Pfam" id="PF00454">
    <property type="entry name" value="PI3_PI4_kinase"/>
    <property type="match status" value="1"/>
</dbReference>
<accession>B3N416</accession>
<dbReference type="GO" id="GO:0006281">
    <property type="term" value="P:DNA repair"/>
    <property type="evidence" value="ECO:0007669"/>
    <property type="project" value="TreeGrafter"/>
</dbReference>
<comment type="similarity">
    <text evidence="1">Belongs to the PI3/PI4-kinase family. TRA1 subfamily.</text>
</comment>
<dbReference type="InterPro" id="IPR050517">
    <property type="entry name" value="DDR_Repair_Kinase"/>
</dbReference>
<dbReference type="InterPro" id="IPR011989">
    <property type="entry name" value="ARM-like"/>
</dbReference>
<dbReference type="InterPro" id="IPR000403">
    <property type="entry name" value="PI3/4_kinase_cat_dom"/>
</dbReference>
<dbReference type="SUPFAM" id="SSF48371">
    <property type="entry name" value="ARM repeat"/>
    <property type="match status" value="3"/>
</dbReference>
<reference evidence="5 6" key="2">
    <citation type="journal article" date="2008" name="Bioinformatics">
        <title>Assembly reconciliation.</title>
        <authorList>
            <person name="Zimin A.V."/>
            <person name="Smith D.R."/>
            <person name="Sutton G."/>
            <person name="Yorke J.A."/>
        </authorList>
    </citation>
    <scope>NUCLEOTIDE SEQUENCE [LARGE SCALE GENOMIC DNA]</scope>
    <source>
        <strain evidence="5 6">TSC#14021-0224.01</strain>
    </source>
</reference>
<dbReference type="GO" id="GO:0004672">
    <property type="term" value="F:protein kinase activity"/>
    <property type="evidence" value="ECO:0007669"/>
    <property type="project" value="UniProtKB-ARBA"/>
</dbReference>
<evidence type="ECO:0000259" key="3">
    <source>
        <dbReference type="PROSITE" id="PS51189"/>
    </source>
</evidence>
<dbReference type="GO" id="GO:0006355">
    <property type="term" value="P:regulation of DNA-templated transcription"/>
    <property type="evidence" value="ECO:0007669"/>
    <property type="project" value="TreeGrafter"/>
</dbReference>
<dbReference type="GO" id="GO:0005634">
    <property type="term" value="C:nucleus"/>
    <property type="evidence" value="ECO:0007669"/>
    <property type="project" value="TreeGrafter"/>
</dbReference>
<dbReference type="SMART" id="SM00146">
    <property type="entry name" value="PI3Kc"/>
    <property type="match status" value="1"/>
</dbReference>
<dbReference type="PANTHER" id="PTHR11139:SF1">
    <property type="entry name" value="TRANSFORMATION_TRANSCRIPTION DOMAIN-ASSOCIATED PROTEIN"/>
    <property type="match status" value="1"/>
</dbReference>
<gene>
    <name evidence="5" type="primary">Dere\GG10869</name>
    <name evidence="5" type="synonym">dere_GLEANR_10767</name>
    <name evidence="5" type="synonym">GG10869</name>
    <name evidence="5" type="ORF">Dere_GG10869</name>
</gene>
<evidence type="ECO:0000259" key="2">
    <source>
        <dbReference type="PROSITE" id="PS50290"/>
    </source>
</evidence>
<evidence type="ECO:0008006" key="7">
    <source>
        <dbReference type="Google" id="ProtNLM"/>
    </source>
</evidence>
<dbReference type="GO" id="GO:0035267">
    <property type="term" value="C:NuA4 histone acetyltransferase complex"/>
    <property type="evidence" value="ECO:0007669"/>
    <property type="project" value="TreeGrafter"/>
</dbReference>
<dbReference type="GO" id="GO:0000124">
    <property type="term" value="C:SAGA complex"/>
    <property type="evidence" value="ECO:0007669"/>
    <property type="project" value="TreeGrafter"/>
</dbReference>